<dbReference type="AlphaFoldDB" id="A0A0F9DC89"/>
<dbReference type="EMBL" id="LAZR01029525">
    <property type="protein sequence ID" value="KKL59323.1"/>
    <property type="molecule type" value="Genomic_DNA"/>
</dbReference>
<evidence type="ECO:0000313" key="1">
    <source>
        <dbReference type="EMBL" id="KKL59323.1"/>
    </source>
</evidence>
<sequence length="451" mass="51956">MMIKGYFYNESVIDFDHTLSSLPDAKSIQIRAPDGFTLKNFEKIVVYLNFTEGAYSDYTQFKLLQNAINNNPETPLWTKNDSLYVDYEYNDIDYFLLMEDYAPGSEDSLFEYVEYARNNNFIEYNYTISQYYINKDLQLADFSNFTKFDDKRTTLEFYDSNLDGVHELVIEREDTNADGAYDVFRYGEVNPAGEIVFHTTLIKVETIETQTQKTSDVKKSKYYKIIANEIPIIGGEQYWISAKEGYIYMTGTLFGRRTLITTTTSTSTTTKTTIIVQKDLDLDGIIDKDITFEAANTFTSTTTFTTEINGFYVDDLFRDSYWFEGSLIEYRNSTTEMSDKSHFFIFRDYENGEVSNTRIYEDIFPNELSEISNLDNYQKTISNDNNDEDPSNDIIIQAPALEDLLGLRHPTDDIPALFDSTTTITNSIAMDNILATQKTVSIPDSQTGLYK</sequence>
<organism evidence="1">
    <name type="scientific">marine sediment metagenome</name>
    <dbReference type="NCBI Taxonomy" id="412755"/>
    <lineage>
        <taxon>unclassified sequences</taxon>
        <taxon>metagenomes</taxon>
        <taxon>ecological metagenomes</taxon>
    </lineage>
</organism>
<accession>A0A0F9DC89</accession>
<name>A0A0F9DC89_9ZZZZ</name>
<feature type="non-terminal residue" evidence="1">
    <location>
        <position position="451"/>
    </location>
</feature>
<proteinExistence type="predicted"/>
<comment type="caution">
    <text evidence="1">The sequence shown here is derived from an EMBL/GenBank/DDBJ whole genome shotgun (WGS) entry which is preliminary data.</text>
</comment>
<gene>
    <name evidence="1" type="ORF">LCGC14_2216490</name>
</gene>
<reference evidence="1" key="1">
    <citation type="journal article" date="2015" name="Nature">
        <title>Complex archaea that bridge the gap between prokaryotes and eukaryotes.</title>
        <authorList>
            <person name="Spang A."/>
            <person name="Saw J.H."/>
            <person name="Jorgensen S.L."/>
            <person name="Zaremba-Niedzwiedzka K."/>
            <person name="Martijn J."/>
            <person name="Lind A.E."/>
            <person name="van Eijk R."/>
            <person name="Schleper C."/>
            <person name="Guy L."/>
            <person name="Ettema T.J."/>
        </authorList>
    </citation>
    <scope>NUCLEOTIDE SEQUENCE</scope>
</reference>
<protein>
    <submittedName>
        <fullName evidence="1">Uncharacterized protein</fullName>
    </submittedName>
</protein>